<evidence type="ECO:0000256" key="4">
    <source>
        <dbReference type="ARBA" id="ARBA00023136"/>
    </source>
</evidence>
<dbReference type="GO" id="GO:1905039">
    <property type="term" value="P:carboxylic acid transmembrane transport"/>
    <property type="evidence" value="ECO:0007669"/>
    <property type="project" value="UniProtKB-ARBA"/>
</dbReference>
<keyword evidence="2 5" id="KW-0812">Transmembrane</keyword>
<evidence type="ECO:0000256" key="2">
    <source>
        <dbReference type="ARBA" id="ARBA00022692"/>
    </source>
</evidence>
<dbReference type="PANTHER" id="PTHR10283:SF82">
    <property type="entry name" value="SOLUTE CARRIER FAMILY 13 MEMBER 2"/>
    <property type="match status" value="1"/>
</dbReference>
<dbReference type="InterPro" id="IPR001898">
    <property type="entry name" value="SLC13A/DASS"/>
</dbReference>
<dbReference type="Pfam" id="PF00939">
    <property type="entry name" value="Na_sulph_symp"/>
    <property type="match status" value="1"/>
</dbReference>
<feature type="transmembrane region" description="Helical" evidence="5">
    <location>
        <begin position="281"/>
        <end position="306"/>
    </location>
</feature>
<comment type="subcellular location">
    <subcellularLocation>
        <location evidence="1">Membrane</location>
        <topology evidence="1">Multi-pass membrane protein</topology>
    </subcellularLocation>
</comment>
<evidence type="ECO:0000313" key="6">
    <source>
        <dbReference type="EMBL" id="SVA16483.1"/>
    </source>
</evidence>
<accession>A0A381TQZ3</accession>
<feature type="transmembrane region" description="Helical" evidence="5">
    <location>
        <begin position="385"/>
        <end position="408"/>
    </location>
</feature>
<feature type="transmembrane region" description="Helical" evidence="5">
    <location>
        <begin position="52"/>
        <end position="76"/>
    </location>
</feature>
<feature type="transmembrane region" description="Helical" evidence="5">
    <location>
        <begin position="356"/>
        <end position="373"/>
    </location>
</feature>
<proteinExistence type="predicted"/>
<feature type="transmembrane region" description="Helical" evidence="5">
    <location>
        <begin position="444"/>
        <end position="465"/>
    </location>
</feature>
<protein>
    <recommendedName>
        <fullName evidence="7">Citrate transporter-like domain-containing protein</fullName>
    </recommendedName>
</protein>
<feature type="transmembrane region" description="Helical" evidence="5">
    <location>
        <begin position="420"/>
        <end position="438"/>
    </location>
</feature>
<sequence length="502" mass="52553">MASDLAPPPSKTDAELRFDEIRRKVGIVAGPLVFLLVLAWPFTSLSPEAHRLAAVMALVIVLWISEALPLAVTALLGPTLAILLQVAPAGLTLRPFASTTIFLFIGSFILAQALYVHRVNERIAYGVLSLRVIGSHPTRILIAYGLLAAFLSAWMSNTATAAMLVPIGLTLLRFMESQADIPKKYGTALMLMTTYCCSRGGMATPVGTPPNLIAIEMISEQLDQRITFVQWMLLSAPIVILLLGIVFVYLGWVGRTGLAEIPGTESIIAERKRALGPWRRAEINAVIAFSVTVVLWIGPGLLALALGTNHPLVESVNSSVPAAVAALIGVVLLFILPNSPSEHSTITWKQAAQIDWGTILLFGGGLSLGALAGETGLARAVADAITGVLPISDVATLAFAGAIFTVVLSEAMSNTAATNIAIPIVISIAQAAGVTAIIPAVAAALAASVAAVLPVSTPPNAVVYASGRVTITDMIKYGLLMDVTAVTLVPILVLTIAPFFIG</sequence>
<gene>
    <name evidence="6" type="ORF">METZ01_LOCUS69337</name>
</gene>
<keyword evidence="4 5" id="KW-0472">Membrane</keyword>
<dbReference type="PANTHER" id="PTHR10283">
    <property type="entry name" value="SOLUTE CARRIER FAMILY 13 MEMBER"/>
    <property type="match status" value="1"/>
</dbReference>
<evidence type="ECO:0000256" key="5">
    <source>
        <dbReference type="SAM" id="Phobius"/>
    </source>
</evidence>
<evidence type="ECO:0000256" key="1">
    <source>
        <dbReference type="ARBA" id="ARBA00004141"/>
    </source>
</evidence>
<feature type="transmembrane region" description="Helical" evidence="5">
    <location>
        <begin position="318"/>
        <end position="336"/>
    </location>
</feature>
<dbReference type="GO" id="GO:0005886">
    <property type="term" value="C:plasma membrane"/>
    <property type="evidence" value="ECO:0007669"/>
    <property type="project" value="TreeGrafter"/>
</dbReference>
<organism evidence="6">
    <name type="scientific">marine metagenome</name>
    <dbReference type="NCBI Taxonomy" id="408172"/>
    <lineage>
        <taxon>unclassified sequences</taxon>
        <taxon>metagenomes</taxon>
        <taxon>ecological metagenomes</taxon>
    </lineage>
</organism>
<feature type="transmembrane region" description="Helical" evidence="5">
    <location>
        <begin position="228"/>
        <end position="252"/>
    </location>
</feature>
<evidence type="ECO:0008006" key="7">
    <source>
        <dbReference type="Google" id="ProtNLM"/>
    </source>
</evidence>
<keyword evidence="3 5" id="KW-1133">Transmembrane helix</keyword>
<feature type="transmembrane region" description="Helical" evidence="5">
    <location>
        <begin position="25"/>
        <end position="45"/>
    </location>
</feature>
<dbReference type="EMBL" id="UINC01004734">
    <property type="protein sequence ID" value="SVA16483.1"/>
    <property type="molecule type" value="Genomic_DNA"/>
</dbReference>
<evidence type="ECO:0000256" key="3">
    <source>
        <dbReference type="ARBA" id="ARBA00022989"/>
    </source>
</evidence>
<dbReference type="AlphaFoldDB" id="A0A381TQZ3"/>
<feature type="transmembrane region" description="Helical" evidence="5">
    <location>
        <begin position="477"/>
        <end position="501"/>
    </location>
</feature>
<feature type="transmembrane region" description="Helical" evidence="5">
    <location>
        <begin position="96"/>
        <end position="116"/>
    </location>
</feature>
<reference evidence="6" key="1">
    <citation type="submission" date="2018-05" db="EMBL/GenBank/DDBJ databases">
        <authorList>
            <person name="Lanie J.A."/>
            <person name="Ng W.-L."/>
            <person name="Kazmierczak K.M."/>
            <person name="Andrzejewski T.M."/>
            <person name="Davidsen T.M."/>
            <person name="Wayne K.J."/>
            <person name="Tettelin H."/>
            <person name="Glass J.I."/>
            <person name="Rusch D."/>
            <person name="Podicherti R."/>
            <person name="Tsui H.-C.T."/>
            <person name="Winkler M.E."/>
        </authorList>
    </citation>
    <scope>NUCLEOTIDE SEQUENCE</scope>
</reference>
<dbReference type="NCBIfam" id="TIGR00785">
    <property type="entry name" value="dass"/>
    <property type="match status" value="1"/>
</dbReference>
<dbReference type="GO" id="GO:0008514">
    <property type="term" value="F:organic anion transmembrane transporter activity"/>
    <property type="evidence" value="ECO:0007669"/>
    <property type="project" value="UniProtKB-ARBA"/>
</dbReference>
<name>A0A381TQZ3_9ZZZZ</name>